<evidence type="ECO:0000259" key="1">
    <source>
        <dbReference type="PROSITE" id="PS50943"/>
    </source>
</evidence>
<dbReference type="Proteomes" id="UP001183388">
    <property type="component" value="Unassembled WGS sequence"/>
</dbReference>
<dbReference type="RefSeq" id="WP_311629272.1">
    <property type="nucleotide sequence ID" value="NZ_JAVREN010000005.1"/>
</dbReference>
<dbReference type="CDD" id="cd00093">
    <property type="entry name" value="HTH_XRE"/>
    <property type="match status" value="1"/>
</dbReference>
<evidence type="ECO:0000313" key="2">
    <source>
        <dbReference type="EMBL" id="MDT0306347.1"/>
    </source>
</evidence>
<gene>
    <name evidence="2" type="ORF">RM780_05150</name>
</gene>
<dbReference type="Pfam" id="PF19054">
    <property type="entry name" value="DUF5753"/>
    <property type="match status" value="1"/>
</dbReference>
<organism evidence="2 3">
    <name type="scientific">Streptomyces boetiae</name>
    <dbReference type="NCBI Taxonomy" id="3075541"/>
    <lineage>
        <taxon>Bacteria</taxon>
        <taxon>Bacillati</taxon>
        <taxon>Actinomycetota</taxon>
        <taxon>Actinomycetes</taxon>
        <taxon>Kitasatosporales</taxon>
        <taxon>Streptomycetaceae</taxon>
        <taxon>Streptomyces</taxon>
    </lineage>
</organism>
<name>A0ABU2L465_9ACTN</name>
<dbReference type="SMART" id="SM00530">
    <property type="entry name" value="HTH_XRE"/>
    <property type="match status" value="1"/>
</dbReference>
<comment type="caution">
    <text evidence="2">The sequence shown here is derived from an EMBL/GenBank/DDBJ whole genome shotgun (WGS) entry which is preliminary data.</text>
</comment>
<feature type="domain" description="HTH cro/C1-type" evidence="1">
    <location>
        <begin position="19"/>
        <end position="73"/>
    </location>
</feature>
<proteinExistence type="predicted"/>
<dbReference type="InterPro" id="IPR043917">
    <property type="entry name" value="DUF5753"/>
</dbReference>
<keyword evidence="3" id="KW-1185">Reference proteome</keyword>
<sequence length="277" mass="31235">MTFEPERLGQSAHELAALLKNLRRTAQLPGDRLAKRCNMSQSKISRIENGKVRPSLVDVEQILKALDAPPAIAADVLALARVANTEWQGSRSLRRKGLDKKQLELAGLEQTSAEFRYFLLSMLTGLLSTPEYVRASLAHIPGDHSRTVARKLERQEILYDRTKRFTFILTEQAVRSPFLPREDMAVQIDRLATLTRLPNVRLGVLPIETQLPGTPLNTFTIYDARIATAELSAGVMVFRDPRDVNGFLEEFESYKELALFGEPARSCLTGWADLYRR</sequence>
<dbReference type="Pfam" id="PF13560">
    <property type="entry name" value="HTH_31"/>
    <property type="match status" value="1"/>
</dbReference>
<dbReference type="SUPFAM" id="SSF47413">
    <property type="entry name" value="lambda repressor-like DNA-binding domains"/>
    <property type="match status" value="1"/>
</dbReference>
<reference evidence="3" key="1">
    <citation type="submission" date="2023-07" db="EMBL/GenBank/DDBJ databases">
        <title>30 novel species of actinomycetes from the DSMZ collection.</title>
        <authorList>
            <person name="Nouioui I."/>
        </authorList>
    </citation>
    <scope>NUCLEOTIDE SEQUENCE [LARGE SCALE GENOMIC DNA]</scope>
    <source>
        <strain evidence="3">DSM 44917</strain>
    </source>
</reference>
<accession>A0ABU2L465</accession>
<dbReference type="Gene3D" id="1.10.260.40">
    <property type="entry name" value="lambda repressor-like DNA-binding domains"/>
    <property type="match status" value="1"/>
</dbReference>
<dbReference type="PROSITE" id="PS50943">
    <property type="entry name" value="HTH_CROC1"/>
    <property type="match status" value="1"/>
</dbReference>
<dbReference type="EMBL" id="JAVREN010000005">
    <property type="protein sequence ID" value="MDT0306347.1"/>
    <property type="molecule type" value="Genomic_DNA"/>
</dbReference>
<protein>
    <submittedName>
        <fullName evidence="2">Helix-turn-helix transcriptional regulator</fullName>
    </submittedName>
</protein>
<dbReference type="InterPro" id="IPR001387">
    <property type="entry name" value="Cro/C1-type_HTH"/>
</dbReference>
<evidence type="ECO:0000313" key="3">
    <source>
        <dbReference type="Proteomes" id="UP001183388"/>
    </source>
</evidence>
<dbReference type="InterPro" id="IPR010982">
    <property type="entry name" value="Lambda_DNA-bd_dom_sf"/>
</dbReference>